<keyword evidence="1" id="KW-0812">Transmembrane</keyword>
<keyword evidence="3" id="KW-1185">Reference proteome</keyword>
<feature type="transmembrane region" description="Helical" evidence="1">
    <location>
        <begin position="59"/>
        <end position="82"/>
    </location>
</feature>
<protein>
    <submittedName>
        <fullName evidence="2">Uncharacterized protein</fullName>
    </submittedName>
</protein>
<keyword evidence="1" id="KW-0472">Membrane</keyword>
<dbReference type="RefSeq" id="WP_169226654.1">
    <property type="nucleotide sequence ID" value="NZ_JABBGC010000002.1"/>
</dbReference>
<dbReference type="AlphaFoldDB" id="A0A848GPW4"/>
<dbReference type="Proteomes" id="UP000583266">
    <property type="component" value="Unassembled WGS sequence"/>
</dbReference>
<organism evidence="2 3">
    <name type="scientific">Chitinophaga fulva</name>
    <dbReference type="NCBI Taxonomy" id="2728842"/>
    <lineage>
        <taxon>Bacteria</taxon>
        <taxon>Pseudomonadati</taxon>
        <taxon>Bacteroidota</taxon>
        <taxon>Chitinophagia</taxon>
        <taxon>Chitinophagales</taxon>
        <taxon>Chitinophagaceae</taxon>
        <taxon>Chitinophaga</taxon>
    </lineage>
</organism>
<comment type="caution">
    <text evidence="2">The sequence shown here is derived from an EMBL/GenBank/DDBJ whole genome shotgun (WGS) entry which is preliminary data.</text>
</comment>
<evidence type="ECO:0000256" key="1">
    <source>
        <dbReference type="SAM" id="Phobius"/>
    </source>
</evidence>
<gene>
    <name evidence="2" type="ORF">HHL17_20495</name>
</gene>
<reference evidence="2 3" key="1">
    <citation type="submission" date="2020-04" db="EMBL/GenBank/DDBJ databases">
        <title>Chitinophaga sp. G-6-1-13 sp. nov., isolated from soil.</title>
        <authorList>
            <person name="Dahal R.H."/>
            <person name="Chaudhary D.K."/>
        </authorList>
    </citation>
    <scope>NUCLEOTIDE SEQUENCE [LARGE SCALE GENOMIC DNA]</scope>
    <source>
        <strain evidence="2 3">G-6-1-13</strain>
    </source>
</reference>
<feature type="transmembrane region" description="Helical" evidence="1">
    <location>
        <begin position="33"/>
        <end position="53"/>
    </location>
</feature>
<sequence length="172" mass="20022">MKEEACAVHGNVLILRKAYHMELTTVQYRRHRLAYSVSAVIGFLAAWQGYYWLASGSVSSFFGWVFLIIGLIACCGCTWTAIRKSLVLELNQEGVWYKEDTYDWHSLRSYAIRKEVAEGGLFVYLILFFMDGREPLEIQLDWLENNEAIPEQMEAYAKKFQVRFDGVERKEI</sequence>
<accession>A0A848GPW4</accession>
<keyword evidence="1" id="KW-1133">Transmembrane helix</keyword>
<evidence type="ECO:0000313" key="3">
    <source>
        <dbReference type="Proteomes" id="UP000583266"/>
    </source>
</evidence>
<evidence type="ECO:0000313" key="2">
    <source>
        <dbReference type="EMBL" id="NML39591.1"/>
    </source>
</evidence>
<proteinExistence type="predicted"/>
<name>A0A848GPW4_9BACT</name>
<dbReference type="EMBL" id="JABBGC010000002">
    <property type="protein sequence ID" value="NML39591.1"/>
    <property type="molecule type" value="Genomic_DNA"/>
</dbReference>